<dbReference type="Gene3D" id="3.90.550.10">
    <property type="entry name" value="Spore Coat Polysaccharide Biosynthesis Protein SpsA, Chain A"/>
    <property type="match status" value="1"/>
</dbReference>
<organism evidence="1 2">
    <name type="scientific">Psychroflexus aurantiacus</name>
    <dbReference type="NCBI Taxonomy" id="2709310"/>
    <lineage>
        <taxon>Bacteria</taxon>
        <taxon>Pseudomonadati</taxon>
        <taxon>Bacteroidota</taxon>
        <taxon>Flavobacteriia</taxon>
        <taxon>Flavobacteriales</taxon>
        <taxon>Flavobacteriaceae</taxon>
        <taxon>Psychroflexus</taxon>
    </lineage>
</organism>
<gene>
    <name evidence="1" type="ORF">G3567_07225</name>
</gene>
<dbReference type="PANTHER" id="PTHR21485:SF6">
    <property type="entry name" value="N-ACYLNEURAMINATE CYTIDYLYLTRANSFERASE-RELATED"/>
    <property type="match status" value="1"/>
</dbReference>
<dbReference type="SUPFAM" id="SSF53448">
    <property type="entry name" value="Nucleotide-diphospho-sugar transferases"/>
    <property type="match status" value="1"/>
</dbReference>
<accession>A0A6B3R066</accession>
<keyword evidence="1" id="KW-0548">Nucleotidyltransferase</keyword>
<dbReference type="AlphaFoldDB" id="A0A6B3R066"/>
<dbReference type="InterPro" id="IPR050793">
    <property type="entry name" value="CMP-NeuNAc_synthase"/>
</dbReference>
<dbReference type="EMBL" id="JAAIKD010000003">
    <property type="protein sequence ID" value="NEV93936.1"/>
    <property type="molecule type" value="Genomic_DNA"/>
</dbReference>
<dbReference type="Proteomes" id="UP000478505">
    <property type="component" value="Unassembled WGS sequence"/>
</dbReference>
<proteinExistence type="predicted"/>
<dbReference type="PANTHER" id="PTHR21485">
    <property type="entry name" value="HAD SUPERFAMILY MEMBERS CMAS AND KDSC"/>
    <property type="match status" value="1"/>
</dbReference>
<protein>
    <submittedName>
        <fullName evidence="1">Acylneuraminate cytidylyltransferase family protein</fullName>
    </submittedName>
</protein>
<keyword evidence="1" id="KW-0808">Transferase</keyword>
<dbReference type="CDD" id="cd02513">
    <property type="entry name" value="CMP-NeuAc_Synthase"/>
    <property type="match status" value="1"/>
</dbReference>
<reference evidence="1 2" key="1">
    <citation type="submission" date="2020-02" db="EMBL/GenBank/DDBJ databases">
        <title>Flavobacteriaceae Psychroflexus bacterium YR1-1, complete genome.</title>
        <authorList>
            <person name="Li Y."/>
            <person name="Wu S."/>
        </authorList>
    </citation>
    <scope>NUCLEOTIDE SEQUENCE [LARGE SCALE GENOMIC DNA]</scope>
    <source>
        <strain evidence="1 2">YR1-1</strain>
    </source>
</reference>
<comment type="caution">
    <text evidence="1">The sequence shown here is derived from an EMBL/GenBank/DDBJ whole genome shotgun (WGS) entry which is preliminary data.</text>
</comment>
<dbReference type="Pfam" id="PF02348">
    <property type="entry name" value="CTP_transf_3"/>
    <property type="match status" value="1"/>
</dbReference>
<sequence length="237" mass="26567">MNHQPPPKILGIIPARGGSKGVPGKNIKDLGGKPLLAYTVESAKQSKLINRLIVSSENENIIKVARNLGVEVPFKRPENLAADQSGSVEVVQHAVEYMEDQGEYYDTVLLLQVTSPFREDGFIGRAIEKFIKSEADALVSVLPVPQEYNPHWVFEADEQDNLKISTGEEGIIKRRQDLPKAFFRDGSIYITKTDVIKKGSFFGNKLTYIESNPELYVNIDTMEDWEKAVMMVKKINS</sequence>
<dbReference type="InterPro" id="IPR003329">
    <property type="entry name" value="Cytidylyl_trans"/>
</dbReference>
<dbReference type="InterPro" id="IPR029044">
    <property type="entry name" value="Nucleotide-diphossugar_trans"/>
</dbReference>
<evidence type="ECO:0000313" key="1">
    <source>
        <dbReference type="EMBL" id="NEV93936.1"/>
    </source>
</evidence>
<evidence type="ECO:0000313" key="2">
    <source>
        <dbReference type="Proteomes" id="UP000478505"/>
    </source>
</evidence>
<name>A0A6B3R066_9FLAO</name>
<keyword evidence="2" id="KW-1185">Reference proteome</keyword>
<dbReference type="GO" id="GO:0008781">
    <property type="term" value="F:N-acylneuraminate cytidylyltransferase activity"/>
    <property type="evidence" value="ECO:0007669"/>
    <property type="project" value="TreeGrafter"/>
</dbReference>
<dbReference type="RefSeq" id="WP_164004651.1">
    <property type="nucleotide sequence ID" value="NZ_JAAIKD010000003.1"/>
</dbReference>